<reference evidence="2 3" key="1">
    <citation type="journal article" date="2015" name="Nature">
        <title>rRNA introns, odd ribosomes, and small enigmatic genomes across a large radiation of phyla.</title>
        <authorList>
            <person name="Brown C.T."/>
            <person name="Hug L.A."/>
            <person name="Thomas B.C."/>
            <person name="Sharon I."/>
            <person name="Castelle C.J."/>
            <person name="Singh A."/>
            <person name="Wilkins M.J."/>
            <person name="Williams K.H."/>
            <person name="Banfield J.F."/>
        </authorList>
    </citation>
    <scope>NUCLEOTIDE SEQUENCE [LARGE SCALE GENOMIC DNA]</scope>
</reference>
<evidence type="ECO:0000256" key="1">
    <source>
        <dbReference type="SAM" id="MobiDB-lite"/>
    </source>
</evidence>
<feature type="region of interest" description="Disordered" evidence="1">
    <location>
        <begin position="1"/>
        <end position="29"/>
    </location>
</feature>
<dbReference type="EMBL" id="LCNU01000015">
    <property type="protein sequence ID" value="KKU63944.1"/>
    <property type="molecule type" value="Genomic_DNA"/>
</dbReference>
<protein>
    <submittedName>
        <fullName evidence="2">Uncharacterized protein</fullName>
    </submittedName>
</protein>
<dbReference type="AlphaFoldDB" id="A0A0G1S373"/>
<organism evidence="2 3">
    <name type="scientific">Candidatus Amesbacteria bacterium GW2011_GWC1_47_15</name>
    <dbReference type="NCBI Taxonomy" id="1618364"/>
    <lineage>
        <taxon>Bacteria</taxon>
        <taxon>Candidatus Amesiibacteriota</taxon>
    </lineage>
</organism>
<proteinExistence type="predicted"/>
<evidence type="ECO:0000313" key="2">
    <source>
        <dbReference type="EMBL" id="KKU63944.1"/>
    </source>
</evidence>
<comment type="caution">
    <text evidence="2">The sequence shown here is derived from an EMBL/GenBank/DDBJ whole genome shotgun (WGS) entry which is preliminary data.</text>
</comment>
<sequence length="66" mass="7189">MMRVYSNEPATGVEEVSKVPSTSSGSGPFVRVKLLEPEGAENDRVWSPADKVNVWLQLPWASATAE</sequence>
<accession>A0A0G1S373</accession>
<dbReference type="STRING" id="1618364.UX86_C0015G0034"/>
<dbReference type="Proteomes" id="UP000034502">
    <property type="component" value="Unassembled WGS sequence"/>
</dbReference>
<evidence type="ECO:0000313" key="3">
    <source>
        <dbReference type="Proteomes" id="UP000034502"/>
    </source>
</evidence>
<name>A0A0G1S373_9BACT</name>
<gene>
    <name evidence="2" type="ORF">UX86_C0015G0034</name>
</gene>